<evidence type="ECO:0000256" key="2">
    <source>
        <dbReference type="ARBA" id="ARBA00022448"/>
    </source>
</evidence>
<evidence type="ECO:0000313" key="6">
    <source>
        <dbReference type="Proteomes" id="UP000188342"/>
    </source>
</evidence>
<feature type="signal peptide" evidence="4">
    <location>
        <begin position="1"/>
        <end position="27"/>
    </location>
</feature>
<dbReference type="EMBL" id="FUKQ01000063">
    <property type="protein sequence ID" value="SJN45128.1"/>
    <property type="molecule type" value="Genomic_DNA"/>
</dbReference>
<keyword evidence="3 4" id="KW-0732">Signal</keyword>
<evidence type="ECO:0000256" key="3">
    <source>
        <dbReference type="ARBA" id="ARBA00022729"/>
    </source>
</evidence>
<accession>A0A1R4KLG2</accession>
<organism evidence="5 6">
    <name type="scientific">Luteococcus japonicus LSP_Lj1</name>
    <dbReference type="NCBI Taxonomy" id="1255658"/>
    <lineage>
        <taxon>Bacteria</taxon>
        <taxon>Bacillati</taxon>
        <taxon>Actinomycetota</taxon>
        <taxon>Actinomycetes</taxon>
        <taxon>Propionibacteriales</taxon>
        <taxon>Propionibacteriaceae</taxon>
        <taxon>Luteococcus</taxon>
    </lineage>
</organism>
<dbReference type="PROSITE" id="PS51318">
    <property type="entry name" value="TAT"/>
    <property type="match status" value="1"/>
</dbReference>
<keyword evidence="6" id="KW-1185">Reference proteome</keyword>
<sequence length="427" mass="44418">MSSTIGRRGFIGLAGLAVGATALTACGGESTSSSTPAATASAGGSAAADAGTTTVWTDSNREPVLKPVAAKFKTDTGVTVKLVVKDFGKLADDFVTQVPTGKGPDASIMPHDATGRLVQNGVVSPIELGDASLFEDVAVQAFTYDGQVYGLPYSTESIAILRNTALAPDKTPDTFDAMIEAGKKVVAGGKAKYPFLLGLDAKTSDPFHLYPFQTSFGAPIFELGDKGFDASKLAMGGDKGAKFATWLADQGKAGILNLNMTQDIAKAQFFAGKAPYFITGPWNLADAKKAGIKYAVDALPKAGDQEAQAFVTVQGFVMSAKTQNSVAVNKFLVEYIGSVEVQTELYKAGLRAPANKAAYEAAKADADVASFGEVSAKGVPMPNIPAMSGVWTDWGTAQAQIIGQKAKDPAKTWQAMVDTLDAKIKKS</sequence>
<dbReference type="OrthoDB" id="9766758at2"/>
<protein>
    <submittedName>
        <fullName evidence="5">Maltose/maltodextrin ABC transporter, substrate binding periplasmic protein MalE</fullName>
    </submittedName>
</protein>
<dbReference type="SUPFAM" id="SSF53850">
    <property type="entry name" value="Periplasmic binding protein-like II"/>
    <property type="match status" value="1"/>
</dbReference>
<dbReference type="PANTHER" id="PTHR30061:SF50">
    <property type="entry name" value="MALTOSE_MALTODEXTRIN-BINDING PERIPLASMIC PROTEIN"/>
    <property type="match status" value="1"/>
</dbReference>
<dbReference type="GO" id="GO:0042956">
    <property type="term" value="P:maltodextrin transmembrane transport"/>
    <property type="evidence" value="ECO:0007669"/>
    <property type="project" value="TreeGrafter"/>
</dbReference>
<dbReference type="Gene3D" id="3.40.190.10">
    <property type="entry name" value="Periplasmic binding protein-like II"/>
    <property type="match status" value="2"/>
</dbReference>
<dbReference type="PANTHER" id="PTHR30061">
    <property type="entry name" value="MALTOSE-BINDING PERIPLASMIC PROTEIN"/>
    <property type="match status" value="1"/>
</dbReference>
<dbReference type="GO" id="GO:1901982">
    <property type="term" value="F:maltose binding"/>
    <property type="evidence" value="ECO:0007669"/>
    <property type="project" value="TreeGrafter"/>
</dbReference>
<feature type="chain" id="PRO_5013114173" evidence="4">
    <location>
        <begin position="28"/>
        <end position="427"/>
    </location>
</feature>
<dbReference type="AlphaFoldDB" id="A0A1R4KLG2"/>
<evidence type="ECO:0000313" key="5">
    <source>
        <dbReference type="EMBL" id="SJN45128.1"/>
    </source>
</evidence>
<dbReference type="STRING" id="1255658.FM114_15630"/>
<dbReference type="Proteomes" id="UP000188342">
    <property type="component" value="Unassembled WGS sequence"/>
</dbReference>
<keyword evidence="2" id="KW-0813">Transport</keyword>
<dbReference type="GO" id="GO:0015768">
    <property type="term" value="P:maltose transport"/>
    <property type="evidence" value="ECO:0007669"/>
    <property type="project" value="TreeGrafter"/>
</dbReference>
<evidence type="ECO:0000256" key="4">
    <source>
        <dbReference type="SAM" id="SignalP"/>
    </source>
</evidence>
<dbReference type="PROSITE" id="PS51257">
    <property type="entry name" value="PROKAR_LIPOPROTEIN"/>
    <property type="match status" value="1"/>
</dbReference>
<proteinExistence type="inferred from homology"/>
<name>A0A1R4KLG2_9ACTN</name>
<dbReference type="RefSeq" id="WP_094766069.1">
    <property type="nucleotide sequence ID" value="NZ_FUKQ01000063.1"/>
</dbReference>
<comment type="similarity">
    <text evidence="1">Belongs to the bacterial solute-binding protein 1 family.</text>
</comment>
<dbReference type="InterPro" id="IPR006059">
    <property type="entry name" value="SBP"/>
</dbReference>
<dbReference type="InterPro" id="IPR006311">
    <property type="entry name" value="TAT_signal"/>
</dbReference>
<dbReference type="Pfam" id="PF13416">
    <property type="entry name" value="SBP_bac_8"/>
    <property type="match status" value="1"/>
</dbReference>
<dbReference type="GO" id="GO:0055052">
    <property type="term" value="C:ATP-binding cassette (ABC) transporter complex, substrate-binding subunit-containing"/>
    <property type="evidence" value="ECO:0007669"/>
    <property type="project" value="TreeGrafter"/>
</dbReference>
<evidence type="ECO:0000256" key="1">
    <source>
        <dbReference type="ARBA" id="ARBA00008520"/>
    </source>
</evidence>
<gene>
    <name evidence="5" type="ORF">FM114_15630</name>
</gene>
<reference evidence="5 6" key="1">
    <citation type="submission" date="2017-02" db="EMBL/GenBank/DDBJ databases">
        <authorList>
            <person name="Peterson S.W."/>
        </authorList>
    </citation>
    <scope>NUCLEOTIDE SEQUENCE [LARGE SCALE GENOMIC DNA]</scope>
    <source>
        <strain evidence="5 6">LSP_Lj1</strain>
    </source>
</reference>